<dbReference type="OrthoDB" id="10644053at2759"/>
<evidence type="ECO:0000313" key="3">
    <source>
        <dbReference type="Proteomes" id="UP000314294"/>
    </source>
</evidence>
<sequence>MRNGPLSPAARPQTASEDSSHPCEARPPHRGQRDRLLYSSFLTWNILSFQRLGLPGGMKPVCFLRSTMRRSIFSSRSMIRTTDTSMVGSRRTVTMALCSTIHSCLASSSDSSCTWRGTPRRDGHLKESSNRSIAALNHSDRICAPKKESATLRCGQHFTFSRASTEAFLRASLLRYCSTLSSWSDLCSIPATRCTAVATASRLVSSMAQLSLCHVSKGLENKKHGLSIEGRRLELSSRRLLLHALVSVQGEYFGRTINILPCYPREPGVNVRPVWALLQSHRRDP</sequence>
<feature type="region of interest" description="Disordered" evidence="1">
    <location>
        <begin position="1"/>
        <end position="31"/>
    </location>
</feature>
<evidence type="ECO:0000256" key="1">
    <source>
        <dbReference type="SAM" id="MobiDB-lite"/>
    </source>
</evidence>
<protein>
    <submittedName>
        <fullName evidence="2">Uncharacterized protein</fullName>
    </submittedName>
</protein>
<comment type="caution">
    <text evidence="2">The sequence shown here is derived from an EMBL/GenBank/DDBJ whole genome shotgun (WGS) entry which is preliminary data.</text>
</comment>
<reference evidence="2 3" key="1">
    <citation type="submission" date="2019-03" db="EMBL/GenBank/DDBJ databases">
        <title>First draft genome of Liparis tanakae, snailfish: a comprehensive survey of snailfish specific genes.</title>
        <authorList>
            <person name="Kim W."/>
            <person name="Song I."/>
            <person name="Jeong J.-H."/>
            <person name="Kim D."/>
            <person name="Kim S."/>
            <person name="Ryu S."/>
            <person name="Song J.Y."/>
            <person name="Lee S.K."/>
        </authorList>
    </citation>
    <scope>NUCLEOTIDE SEQUENCE [LARGE SCALE GENOMIC DNA]</scope>
    <source>
        <tissue evidence="2">Muscle</tissue>
    </source>
</reference>
<evidence type="ECO:0000313" key="2">
    <source>
        <dbReference type="EMBL" id="TNN42623.1"/>
    </source>
</evidence>
<dbReference type="AlphaFoldDB" id="A0A4Z2FPB0"/>
<proteinExistence type="predicted"/>
<dbReference type="EMBL" id="SRLO01001023">
    <property type="protein sequence ID" value="TNN42623.1"/>
    <property type="molecule type" value="Genomic_DNA"/>
</dbReference>
<feature type="compositionally biased region" description="Basic and acidic residues" evidence="1">
    <location>
        <begin position="18"/>
        <end position="31"/>
    </location>
</feature>
<name>A0A4Z2FPB0_9TELE</name>
<accession>A0A4Z2FPB0</accession>
<organism evidence="2 3">
    <name type="scientific">Liparis tanakae</name>
    <name type="common">Tanaka's snailfish</name>
    <dbReference type="NCBI Taxonomy" id="230148"/>
    <lineage>
        <taxon>Eukaryota</taxon>
        <taxon>Metazoa</taxon>
        <taxon>Chordata</taxon>
        <taxon>Craniata</taxon>
        <taxon>Vertebrata</taxon>
        <taxon>Euteleostomi</taxon>
        <taxon>Actinopterygii</taxon>
        <taxon>Neopterygii</taxon>
        <taxon>Teleostei</taxon>
        <taxon>Neoteleostei</taxon>
        <taxon>Acanthomorphata</taxon>
        <taxon>Eupercaria</taxon>
        <taxon>Perciformes</taxon>
        <taxon>Cottioidei</taxon>
        <taxon>Cottales</taxon>
        <taxon>Liparidae</taxon>
        <taxon>Liparis</taxon>
    </lineage>
</organism>
<gene>
    <name evidence="2" type="ORF">EYF80_047178</name>
</gene>
<dbReference type="Proteomes" id="UP000314294">
    <property type="component" value="Unassembled WGS sequence"/>
</dbReference>
<keyword evidence="3" id="KW-1185">Reference proteome</keyword>